<dbReference type="InterPro" id="IPR000504">
    <property type="entry name" value="RRM_dom"/>
</dbReference>
<dbReference type="InterPro" id="IPR012677">
    <property type="entry name" value="Nucleotide-bd_a/b_plait_sf"/>
</dbReference>
<dbReference type="GO" id="GO:0045727">
    <property type="term" value="P:positive regulation of translation"/>
    <property type="evidence" value="ECO:0007669"/>
    <property type="project" value="TreeGrafter"/>
</dbReference>
<evidence type="ECO:0000256" key="5">
    <source>
        <dbReference type="SAM" id="MobiDB-lite"/>
    </source>
</evidence>
<evidence type="ECO:0000259" key="7">
    <source>
        <dbReference type="PROSITE" id="PS50961"/>
    </source>
</evidence>
<evidence type="ECO:0000256" key="4">
    <source>
        <dbReference type="PROSITE-ProRule" id="PRU00332"/>
    </source>
</evidence>
<dbReference type="Pfam" id="PF00076">
    <property type="entry name" value="RRM_1"/>
    <property type="match status" value="1"/>
</dbReference>
<dbReference type="Gene3D" id="3.30.70.330">
    <property type="match status" value="2"/>
</dbReference>
<dbReference type="PROSITE" id="PS51939">
    <property type="entry name" value="XRRM"/>
    <property type="match status" value="1"/>
</dbReference>
<comment type="subcellular location">
    <subcellularLocation>
        <location evidence="1">Nucleus</location>
    </subcellularLocation>
</comment>
<keyword evidence="3" id="KW-0539">Nucleus</keyword>
<feature type="domain" description="XRRM" evidence="8">
    <location>
        <begin position="247"/>
        <end position="381"/>
    </location>
</feature>
<dbReference type="PANTHER" id="PTHR22792">
    <property type="entry name" value="LUPUS LA PROTEIN-RELATED"/>
    <property type="match status" value="1"/>
</dbReference>
<dbReference type="InterPro" id="IPR036388">
    <property type="entry name" value="WH-like_DNA-bd_sf"/>
</dbReference>
<feature type="domain" description="HTH La-type RNA-binding" evidence="7">
    <location>
        <begin position="16"/>
        <end position="108"/>
    </location>
</feature>
<evidence type="ECO:0000313" key="9">
    <source>
        <dbReference type="EMBL" id="CAG6650830.1"/>
    </source>
</evidence>
<dbReference type="InterPro" id="IPR045180">
    <property type="entry name" value="La_dom_prot"/>
</dbReference>
<dbReference type="InterPro" id="IPR014886">
    <property type="entry name" value="La_xRRM"/>
</dbReference>
<evidence type="ECO:0000259" key="8">
    <source>
        <dbReference type="PROSITE" id="PS51939"/>
    </source>
</evidence>
<dbReference type="InterPro" id="IPR006630">
    <property type="entry name" value="La_HTH"/>
</dbReference>
<dbReference type="InterPro" id="IPR036390">
    <property type="entry name" value="WH_DNA-bd_sf"/>
</dbReference>
<proteinExistence type="predicted"/>
<dbReference type="PROSITE" id="PS50102">
    <property type="entry name" value="RRM"/>
    <property type="match status" value="1"/>
</dbReference>
<keyword evidence="2 4" id="KW-0694">RNA-binding</keyword>
<evidence type="ECO:0000256" key="2">
    <source>
        <dbReference type="ARBA" id="ARBA00022884"/>
    </source>
</evidence>
<dbReference type="SMART" id="SM00360">
    <property type="entry name" value="RRM"/>
    <property type="match status" value="2"/>
</dbReference>
<feature type="region of interest" description="Disordered" evidence="5">
    <location>
        <begin position="1"/>
        <end position="20"/>
    </location>
</feature>
<dbReference type="CDD" id="cd12291">
    <property type="entry name" value="RRM1_La"/>
    <property type="match status" value="1"/>
</dbReference>
<dbReference type="InterPro" id="IPR002344">
    <property type="entry name" value="Lupus_La"/>
</dbReference>
<feature type="region of interest" description="Disordered" evidence="5">
    <location>
        <begin position="353"/>
        <end position="391"/>
    </location>
</feature>
<sequence length="391" mass="45288">MAATESNPTNGNSDAGAEVSPLEKQIIEQIEYYFSDINLARDKFLQGEIKKEDGWVDLTTMLKFARLAKITTEAKVIVDALKKSTNKLMEVNEDGTKIRRNPENELPTFDNEFVKELIAQSLYLKFIPLDATLDDVKEFFKKNTDENTKINNIIMRYYQDKLANQKKFKGSIFVTFDSKESAEKFLNENKDKELKFNENCEKSLLIKWQQEYHEEKKQEVRSKRDKNRKHEGDGSEDVKEEKKVLLELPKGALLKVTNVKEPLSREDIREVLEKVKTEDEEELIIDFIEFQQGDVTAYIRYKKENQAEAALKALGSGELEVKEVKLNVEVISGEEEQTVLDRMKIDIFKRRQKLMNEKKGGRKFGKKGPRGHKRGSRGGNSDHQNKRVKVE</sequence>
<feature type="compositionally biased region" description="Polar residues" evidence="5">
    <location>
        <begin position="1"/>
        <end position="13"/>
    </location>
</feature>
<dbReference type="Gene3D" id="1.10.10.10">
    <property type="entry name" value="Winged helix-like DNA-binding domain superfamily/Winged helix DNA-binding domain"/>
    <property type="match status" value="1"/>
</dbReference>
<dbReference type="SUPFAM" id="SSF46785">
    <property type="entry name" value="Winged helix' DNA-binding domain"/>
    <property type="match status" value="1"/>
</dbReference>
<name>A0A8D8RGW2_9HEMI</name>
<accession>A0A8D8RGW2</accession>
<dbReference type="EMBL" id="HBUF01164112">
    <property type="protein sequence ID" value="CAG6650830.1"/>
    <property type="molecule type" value="Transcribed_RNA"/>
</dbReference>
<dbReference type="InterPro" id="IPR035979">
    <property type="entry name" value="RBD_domain_sf"/>
</dbReference>
<dbReference type="GO" id="GO:0010494">
    <property type="term" value="C:cytoplasmic stress granule"/>
    <property type="evidence" value="ECO:0007669"/>
    <property type="project" value="TreeGrafter"/>
</dbReference>
<dbReference type="PANTHER" id="PTHR22792:SF166">
    <property type="entry name" value="LUPUS LA PROTEIN HOMOLOG"/>
    <property type="match status" value="1"/>
</dbReference>
<feature type="region of interest" description="Disordered" evidence="5">
    <location>
        <begin position="217"/>
        <end position="237"/>
    </location>
</feature>
<dbReference type="Pfam" id="PF08777">
    <property type="entry name" value="RRM_3"/>
    <property type="match status" value="1"/>
</dbReference>
<dbReference type="PROSITE" id="PS50961">
    <property type="entry name" value="HTH_LA"/>
    <property type="match status" value="1"/>
</dbReference>
<dbReference type="Pfam" id="PF05383">
    <property type="entry name" value="La"/>
    <property type="match status" value="1"/>
</dbReference>
<feature type="compositionally biased region" description="Basic residues" evidence="5">
    <location>
        <begin position="360"/>
        <end position="376"/>
    </location>
</feature>
<dbReference type="GO" id="GO:1990904">
    <property type="term" value="C:ribonucleoprotein complex"/>
    <property type="evidence" value="ECO:0007669"/>
    <property type="project" value="UniProtKB-UniRule"/>
</dbReference>
<dbReference type="SMART" id="SM00715">
    <property type="entry name" value="LA"/>
    <property type="match status" value="1"/>
</dbReference>
<dbReference type="SUPFAM" id="SSF54928">
    <property type="entry name" value="RNA-binding domain, RBD"/>
    <property type="match status" value="1"/>
</dbReference>
<dbReference type="AlphaFoldDB" id="A0A8D8RGW2"/>
<dbReference type="GO" id="GO:0003729">
    <property type="term" value="F:mRNA binding"/>
    <property type="evidence" value="ECO:0007669"/>
    <property type="project" value="TreeGrafter"/>
</dbReference>
<evidence type="ECO:0000256" key="1">
    <source>
        <dbReference type="ARBA" id="ARBA00004123"/>
    </source>
</evidence>
<dbReference type="GO" id="GO:0005634">
    <property type="term" value="C:nucleus"/>
    <property type="evidence" value="ECO:0007669"/>
    <property type="project" value="UniProtKB-SubCell"/>
</dbReference>
<dbReference type="CDD" id="cd08028">
    <property type="entry name" value="LARP_3"/>
    <property type="match status" value="1"/>
</dbReference>
<evidence type="ECO:0000259" key="6">
    <source>
        <dbReference type="PROSITE" id="PS50102"/>
    </source>
</evidence>
<dbReference type="GO" id="GO:0008033">
    <property type="term" value="P:tRNA processing"/>
    <property type="evidence" value="ECO:0007669"/>
    <property type="project" value="TreeGrafter"/>
</dbReference>
<feature type="domain" description="RRM" evidence="6">
    <location>
        <begin position="120"/>
        <end position="211"/>
    </location>
</feature>
<protein>
    <submittedName>
        <fullName evidence="9">La protein homolog</fullName>
    </submittedName>
</protein>
<dbReference type="PRINTS" id="PR00302">
    <property type="entry name" value="LUPUSLA"/>
</dbReference>
<evidence type="ECO:0000256" key="3">
    <source>
        <dbReference type="ARBA" id="ARBA00023242"/>
    </source>
</evidence>
<organism evidence="9">
    <name type="scientific">Cacopsylla melanoneura</name>
    <dbReference type="NCBI Taxonomy" id="428564"/>
    <lineage>
        <taxon>Eukaryota</taxon>
        <taxon>Metazoa</taxon>
        <taxon>Ecdysozoa</taxon>
        <taxon>Arthropoda</taxon>
        <taxon>Hexapoda</taxon>
        <taxon>Insecta</taxon>
        <taxon>Pterygota</taxon>
        <taxon>Neoptera</taxon>
        <taxon>Paraneoptera</taxon>
        <taxon>Hemiptera</taxon>
        <taxon>Sternorrhyncha</taxon>
        <taxon>Psylloidea</taxon>
        <taxon>Psyllidae</taxon>
        <taxon>Psyllinae</taxon>
        <taxon>Cacopsylla</taxon>
    </lineage>
</organism>
<reference evidence="9" key="1">
    <citation type="submission" date="2021-05" db="EMBL/GenBank/DDBJ databases">
        <authorList>
            <person name="Alioto T."/>
            <person name="Alioto T."/>
            <person name="Gomez Garrido J."/>
        </authorList>
    </citation>
    <scope>NUCLEOTIDE SEQUENCE</scope>
</reference>
<dbReference type="GO" id="GO:0005829">
    <property type="term" value="C:cytosol"/>
    <property type="evidence" value="ECO:0007669"/>
    <property type="project" value="TreeGrafter"/>
</dbReference>